<keyword evidence="6" id="KW-1185">Reference proteome</keyword>
<sequence length="153" mass="17812">MKEILLNEHNKNEYPPMHTAEHILNQTMVRMFGCPRSKNSHIERKKSKCDYLLQEEPDEATMLEVERIVNEVIDRNLDVKEELMHINDASGLVDLSKLPEDASEMLRIIRIGDYDICACIGAHVSNTSEIGHFKLLNYDFQEGRLRLRFKLTD</sequence>
<dbReference type="GO" id="GO:0004812">
    <property type="term" value="F:aminoacyl-tRNA ligase activity"/>
    <property type="evidence" value="ECO:0007669"/>
    <property type="project" value="UniProtKB-KW"/>
</dbReference>
<evidence type="ECO:0000256" key="3">
    <source>
        <dbReference type="ARBA" id="ARBA00022833"/>
    </source>
</evidence>
<dbReference type="InterPro" id="IPR018163">
    <property type="entry name" value="Thr/Ala-tRNA-synth_IIc_edit"/>
</dbReference>
<dbReference type="SUPFAM" id="SSF55186">
    <property type="entry name" value="ThrRS/AlaRS common domain"/>
    <property type="match status" value="1"/>
</dbReference>
<comment type="cofactor">
    <cofactor evidence="1">
        <name>Zn(2+)</name>
        <dbReference type="ChEBI" id="CHEBI:29105"/>
    </cofactor>
</comment>
<keyword evidence="5" id="KW-0030">Aminoacyl-tRNA synthetase</keyword>
<name>A0A1T5C3L3_9BACT</name>
<dbReference type="GO" id="GO:0005524">
    <property type="term" value="F:ATP binding"/>
    <property type="evidence" value="ECO:0007669"/>
    <property type="project" value="InterPro"/>
</dbReference>
<dbReference type="InterPro" id="IPR012947">
    <property type="entry name" value="tRNA_SAD"/>
</dbReference>
<keyword evidence="3" id="KW-0862">Zinc</keyword>
<dbReference type="Pfam" id="PF07973">
    <property type="entry name" value="tRNA_SAD"/>
    <property type="match status" value="1"/>
</dbReference>
<accession>A0A1T5C3L3</accession>
<dbReference type="Gene3D" id="3.30.980.10">
    <property type="entry name" value="Threonyl-trna Synthetase, Chain A, domain 2"/>
    <property type="match status" value="1"/>
</dbReference>
<dbReference type="EMBL" id="FUYQ01000010">
    <property type="protein sequence ID" value="SKB53985.1"/>
    <property type="molecule type" value="Genomic_DNA"/>
</dbReference>
<proteinExistence type="predicted"/>
<protein>
    <submittedName>
        <fullName evidence="5">Threonyl and Alanyl tRNA synthetase second additional domain-containing protein</fullName>
    </submittedName>
</protein>
<dbReference type="PANTHER" id="PTHR43462">
    <property type="entry name" value="ALANYL-TRNA EDITING PROTEIN"/>
    <property type="match status" value="1"/>
</dbReference>
<dbReference type="RefSeq" id="WP_079683212.1">
    <property type="nucleotide sequence ID" value="NZ_FUYQ01000010.1"/>
</dbReference>
<dbReference type="GO" id="GO:0043039">
    <property type="term" value="P:tRNA aminoacylation"/>
    <property type="evidence" value="ECO:0007669"/>
    <property type="project" value="InterPro"/>
</dbReference>
<dbReference type="SMART" id="SM00863">
    <property type="entry name" value="tRNA_SAD"/>
    <property type="match status" value="1"/>
</dbReference>
<dbReference type="AlphaFoldDB" id="A0A1T5C3L3"/>
<organism evidence="5 6">
    <name type="scientific">Parabacteroides chartae</name>
    <dbReference type="NCBI Taxonomy" id="1037355"/>
    <lineage>
        <taxon>Bacteria</taxon>
        <taxon>Pseudomonadati</taxon>
        <taxon>Bacteroidota</taxon>
        <taxon>Bacteroidia</taxon>
        <taxon>Bacteroidales</taxon>
        <taxon>Tannerellaceae</taxon>
        <taxon>Parabacteroides</taxon>
    </lineage>
</organism>
<evidence type="ECO:0000313" key="6">
    <source>
        <dbReference type="Proteomes" id="UP000190852"/>
    </source>
</evidence>
<dbReference type="Proteomes" id="UP000190852">
    <property type="component" value="Unassembled WGS sequence"/>
</dbReference>
<gene>
    <name evidence="5" type="ORF">SAMN05660349_01654</name>
</gene>
<evidence type="ECO:0000259" key="4">
    <source>
        <dbReference type="SMART" id="SM00863"/>
    </source>
</evidence>
<feature type="domain" description="Threonyl/alanyl tRNA synthetase SAD" evidence="4">
    <location>
        <begin position="106"/>
        <end position="148"/>
    </location>
</feature>
<evidence type="ECO:0000256" key="1">
    <source>
        <dbReference type="ARBA" id="ARBA00001947"/>
    </source>
</evidence>
<evidence type="ECO:0000313" key="5">
    <source>
        <dbReference type="EMBL" id="SKB53985.1"/>
    </source>
</evidence>
<keyword evidence="5" id="KW-0436">Ligase</keyword>
<keyword evidence="2" id="KW-0479">Metal-binding</keyword>
<reference evidence="6" key="1">
    <citation type="submission" date="2017-02" db="EMBL/GenBank/DDBJ databases">
        <authorList>
            <person name="Varghese N."/>
            <person name="Submissions S."/>
        </authorList>
    </citation>
    <scope>NUCLEOTIDE SEQUENCE [LARGE SCALE GENOMIC DNA]</scope>
    <source>
        <strain evidence="6">DSM 24967</strain>
    </source>
</reference>
<evidence type="ECO:0000256" key="2">
    <source>
        <dbReference type="ARBA" id="ARBA00022723"/>
    </source>
</evidence>
<dbReference type="PANTHER" id="PTHR43462:SF1">
    <property type="entry name" value="ALANYL-TRNA EDITING PROTEIN AARSD1"/>
    <property type="match status" value="1"/>
</dbReference>
<dbReference type="GO" id="GO:0046872">
    <property type="term" value="F:metal ion binding"/>
    <property type="evidence" value="ECO:0007669"/>
    <property type="project" value="UniProtKB-KW"/>
</dbReference>
<dbReference type="GO" id="GO:0002161">
    <property type="term" value="F:aminoacyl-tRNA deacylase activity"/>
    <property type="evidence" value="ECO:0007669"/>
    <property type="project" value="UniProtKB-ARBA"/>
</dbReference>
<dbReference type="InterPro" id="IPR051335">
    <property type="entry name" value="Alanyl-tRNA_Editing_Enzymes"/>
</dbReference>